<keyword evidence="2" id="KW-0812">Transmembrane</keyword>
<feature type="transmembrane region" description="Helical" evidence="2">
    <location>
        <begin position="43"/>
        <end position="60"/>
    </location>
</feature>
<gene>
    <name evidence="3" type="ORF">H8E23_10520</name>
</gene>
<evidence type="ECO:0000313" key="4">
    <source>
        <dbReference type="Proteomes" id="UP000603434"/>
    </source>
</evidence>
<feature type="transmembrane region" description="Helical" evidence="2">
    <location>
        <begin position="156"/>
        <end position="180"/>
    </location>
</feature>
<reference evidence="3 4" key="1">
    <citation type="submission" date="2020-08" db="EMBL/GenBank/DDBJ databases">
        <title>Bridging the membrane lipid divide: bacteria of the FCB group superphylum have the potential to synthesize archaeal ether lipids.</title>
        <authorList>
            <person name="Villanueva L."/>
            <person name="Von Meijenfeldt F.A.B."/>
            <person name="Westbye A.B."/>
            <person name="Yadav S."/>
            <person name="Hopmans E.C."/>
            <person name="Dutilh B.E."/>
            <person name="Sinninghe Damste J.S."/>
        </authorList>
    </citation>
    <scope>NUCLEOTIDE SEQUENCE [LARGE SCALE GENOMIC DNA]</scope>
    <source>
        <strain evidence="3">NIOZ-UU30</strain>
    </source>
</reference>
<accession>A0A8J6TMW3</accession>
<evidence type="ECO:0000256" key="2">
    <source>
        <dbReference type="SAM" id="Phobius"/>
    </source>
</evidence>
<feature type="region of interest" description="Disordered" evidence="1">
    <location>
        <begin position="196"/>
        <end position="261"/>
    </location>
</feature>
<dbReference type="Proteomes" id="UP000603434">
    <property type="component" value="Unassembled WGS sequence"/>
</dbReference>
<feature type="transmembrane region" description="Helical" evidence="2">
    <location>
        <begin position="72"/>
        <end position="95"/>
    </location>
</feature>
<keyword evidence="2" id="KW-1133">Transmembrane helix</keyword>
<dbReference type="EMBL" id="JACNJH010000154">
    <property type="protein sequence ID" value="MBC8361821.1"/>
    <property type="molecule type" value="Genomic_DNA"/>
</dbReference>
<comment type="caution">
    <text evidence="3">The sequence shown here is derived from an EMBL/GenBank/DDBJ whole genome shotgun (WGS) entry which is preliminary data.</text>
</comment>
<sequence length="261" mass="29045">MPETDFNYDDYAKSLEKILTMTEKDYWAQYIDVNRHQVNVAKTYLWVAAALLGAYAALYSQYKNAVLSSGVLVISLVVISILSAVTAFGLCLYAIPARKGYKSIAEVSWGEFSEQAHSMLSEKRKNLYISVLTKLADRVDISTYHNVRTNEKRAKLLRITSWILIISFFFSIISAITLSFSKLDISITTKKEVIMNNDNNTTSNPSEAPQNQPTADKPDVPKPAGPIGTLPPNYTTHAEEPPKGTIRVTEGLEKGGETKKE</sequence>
<keyword evidence="2" id="KW-0472">Membrane</keyword>
<evidence type="ECO:0000256" key="1">
    <source>
        <dbReference type="SAM" id="MobiDB-lite"/>
    </source>
</evidence>
<dbReference type="AlphaFoldDB" id="A0A8J6TMW3"/>
<feature type="compositionally biased region" description="Basic and acidic residues" evidence="1">
    <location>
        <begin position="250"/>
        <end position="261"/>
    </location>
</feature>
<name>A0A8J6TMW3_9BACT</name>
<feature type="compositionally biased region" description="Polar residues" evidence="1">
    <location>
        <begin position="196"/>
        <end position="214"/>
    </location>
</feature>
<organism evidence="3 4">
    <name type="scientific">Candidatus Desulfatibia profunda</name>
    <dbReference type="NCBI Taxonomy" id="2841695"/>
    <lineage>
        <taxon>Bacteria</taxon>
        <taxon>Pseudomonadati</taxon>
        <taxon>Thermodesulfobacteriota</taxon>
        <taxon>Desulfobacteria</taxon>
        <taxon>Desulfobacterales</taxon>
        <taxon>Desulfobacterales incertae sedis</taxon>
        <taxon>Candidatus Desulfatibia</taxon>
    </lineage>
</organism>
<evidence type="ECO:0000313" key="3">
    <source>
        <dbReference type="EMBL" id="MBC8361821.1"/>
    </source>
</evidence>
<proteinExistence type="predicted"/>
<protein>
    <submittedName>
        <fullName evidence="3">Uncharacterized protein</fullName>
    </submittedName>
</protein>